<dbReference type="Proteomes" id="UP000254174">
    <property type="component" value="Unassembled WGS sequence"/>
</dbReference>
<evidence type="ECO:0000313" key="2">
    <source>
        <dbReference type="EMBL" id="STM15889.1"/>
    </source>
</evidence>
<feature type="transmembrane region" description="Helical" evidence="1">
    <location>
        <begin position="72"/>
        <end position="88"/>
    </location>
</feature>
<gene>
    <name evidence="2" type="primary">aaeB_1</name>
    <name evidence="2" type="ORF">NCTC7922_02294</name>
</gene>
<keyword evidence="1" id="KW-0812">Transmembrane</keyword>
<feature type="transmembrane region" description="Helical" evidence="1">
    <location>
        <begin position="149"/>
        <end position="170"/>
    </location>
</feature>
<feature type="transmembrane region" description="Helical" evidence="1">
    <location>
        <begin position="119"/>
        <end position="137"/>
    </location>
</feature>
<proteinExistence type="predicted"/>
<dbReference type="InterPro" id="IPR006726">
    <property type="entry name" value="PHBA_efflux_AaeB/fusaric-R"/>
</dbReference>
<dbReference type="GO" id="GO:0022857">
    <property type="term" value="F:transmembrane transporter activity"/>
    <property type="evidence" value="ECO:0007669"/>
    <property type="project" value="InterPro"/>
</dbReference>
<dbReference type="GO" id="GO:0005886">
    <property type="term" value="C:plasma membrane"/>
    <property type="evidence" value="ECO:0007669"/>
    <property type="project" value="InterPro"/>
</dbReference>
<sequence length="200" mass="21652">MNASSWSLRNLPWFRATLAQWRYALRNTIAMCLALTVAYYLNLDEPYWAMTSAAVVSFPTVGGVISKSLGRIAGSLLGAIAALILAGHTLNEPWFFLLSMSAWLGFCTWACAHFTNNVAYAFQLAGYTAAIIAFPMVNITEASQLWDIAQARVCEVIVGILCGGMMMMILPSSSDATALLTALKKHARPITGTCQFTLAA</sequence>
<keyword evidence="1" id="KW-1133">Transmembrane helix</keyword>
<evidence type="ECO:0000256" key="1">
    <source>
        <dbReference type="SAM" id="Phobius"/>
    </source>
</evidence>
<reference evidence="2 3" key="1">
    <citation type="submission" date="2018-06" db="EMBL/GenBank/DDBJ databases">
        <authorList>
            <consortium name="Pathogen Informatics"/>
            <person name="Doyle S."/>
        </authorList>
    </citation>
    <scope>NUCLEOTIDE SEQUENCE [LARGE SCALE GENOMIC DNA]</scope>
    <source>
        <strain evidence="2 3">NCTC7922</strain>
    </source>
</reference>
<evidence type="ECO:0000313" key="3">
    <source>
        <dbReference type="Proteomes" id="UP000254174"/>
    </source>
</evidence>
<feature type="transmembrane region" description="Helical" evidence="1">
    <location>
        <begin position="21"/>
        <end position="41"/>
    </location>
</feature>
<feature type="transmembrane region" description="Helical" evidence="1">
    <location>
        <begin position="47"/>
        <end position="65"/>
    </location>
</feature>
<protein>
    <submittedName>
        <fullName evidence="2">Putative efflux pump protein</fullName>
    </submittedName>
</protein>
<accession>A0A377D6C1</accession>
<dbReference type="EMBL" id="UGFC01000006">
    <property type="protein sequence ID" value="STM15889.1"/>
    <property type="molecule type" value="Genomic_DNA"/>
</dbReference>
<keyword evidence="1" id="KW-0472">Membrane</keyword>
<name>A0A377D6C1_ECOLX</name>
<dbReference type="AlphaFoldDB" id="A0A377D6C1"/>
<organism evidence="2 3">
    <name type="scientific">Escherichia coli</name>
    <dbReference type="NCBI Taxonomy" id="562"/>
    <lineage>
        <taxon>Bacteria</taxon>
        <taxon>Pseudomonadati</taxon>
        <taxon>Pseudomonadota</taxon>
        <taxon>Gammaproteobacteria</taxon>
        <taxon>Enterobacterales</taxon>
        <taxon>Enterobacteriaceae</taxon>
        <taxon>Escherichia</taxon>
    </lineage>
</organism>
<dbReference type="Pfam" id="PF04632">
    <property type="entry name" value="FUSC"/>
    <property type="match status" value="1"/>
</dbReference>